<protein>
    <recommendedName>
        <fullName evidence="8">Ig-like domain-containing protein</fullName>
    </recommendedName>
</protein>
<evidence type="ECO:0000313" key="9">
    <source>
        <dbReference type="Ensembl" id="ENSSLUP00000015111.1"/>
    </source>
</evidence>
<dbReference type="InterPro" id="IPR013783">
    <property type="entry name" value="Ig-like_fold"/>
</dbReference>
<dbReference type="FunFam" id="2.60.40.10:FF:000142">
    <property type="entry name" value="V-set domain-containing T-cell activation inhibitor 1"/>
    <property type="match status" value="1"/>
</dbReference>
<dbReference type="Pfam" id="PF07686">
    <property type="entry name" value="V-set"/>
    <property type="match status" value="1"/>
</dbReference>
<dbReference type="InterPro" id="IPR003599">
    <property type="entry name" value="Ig_sub"/>
</dbReference>
<dbReference type="PRINTS" id="PR01407">
    <property type="entry name" value="BUTYPHLNCDUF"/>
</dbReference>
<feature type="domain" description="Ig-like" evidence="8">
    <location>
        <begin position="141"/>
        <end position="219"/>
    </location>
</feature>
<dbReference type="Proteomes" id="UP000694568">
    <property type="component" value="Unplaced"/>
</dbReference>
<dbReference type="SUPFAM" id="SSF48726">
    <property type="entry name" value="Immunoglobulin"/>
    <property type="match status" value="2"/>
</dbReference>
<dbReference type="SMART" id="SM00406">
    <property type="entry name" value="IGv"/>
    <property type="match status" value="1"/>
</dbReference>
<dbReference type="GO" id="GO:0009897">
    <property type="term" value="C:external side of plasma membrane"/>
    <property type="evidence" value="ECO:0007669"/>
    <property type="project" value="TreeGrafter"/>
</dbReference>
<dbReference type="GO" id="GO:0050852">
    <property type="term" value="P:T cell receptor signaling pathway"/>
    <property type="evidence" value="ECO:0007669"/>
    <property type="project" value="TreeGrafter"/>
</dbReference>
<dbReference type="InterPro" id="IPR036179">
    <property type="entry name" value="Ig-like_dom_sf"/>
</dbReference>
<evidence type="ECO:0000256" key="2">
    <source>
        <dbReference type="ARBA" id="ARBA00022729"/>
    </source>
</evidence>
<dbReference type="Ensembl" id="ENSSLUT00000015600.1">
    <property type="protein sequence ID" value="ENSSLUP00000015111.1"/>
    <property type="gene ID" value="ENSSLUG00000007066.1"/>
</dbReference>
<dbReference type="Pfam" id="PF00622">
    <property type="entry name" value="SPRY"/>
    <property type="match status" value="1"/>
</dbReference>
<organism evidence="9 10">
    <name type="scientific">Sander lucioperca</name>
    <name type="common">Pike-perch</name>
    <name type="synonym">Perca lucioperca</name>
    <dbReference type="NCBI Taxonomy" id="283035"/>
    <lineage>
        <taxon>Eukaryota</taxon>
        <taxon>Metazoa</taxon>
        <taxon>Chordata</taxon>
        <taxon>Craniata</taxon>
        <taxon>Vertebrata</taxon>
        <taxon>Euteleostomi</taxon>
        <taxon>Actinopterygii</taxon>
        <taxon>Neopterygii</taxon>
        <taxon>Teleostei</taxon>
        <taxon>Neoteleostei</taxon>
        <taxon>Acanthomorphata</taxon>
        <taxon>Eupercaria</taxon>
        <taxon>Perciformes</taxon>
        <taxon>Percoidei</taxon>
        <taxon>Percidae</taxon>
        <taxon>Luciopercinae</taxon>
        <taxon>Sander</taxon>
    </lineage>
</organism>
<dbReference type="InterPro" id="IPR013106">
    <property type="entry name" value="Ig_V-set"/>
</dbReference>
<evidence type="ECO:0000256" key="6">
    <source>
        <dbReference type="ARBA" id="ARBA00023319"/>
    </source>
</evidence>
<proteinExistence type="predicted"/>
<feature type="transmembrane region" description="Helical" evidence="7">
    <location>
        <begin position="223"/>
        <end position="243"/>
    </location>
</feature>
<keyword evidence="3 7" id="KW-0472">Membrane</keyword>
<dbReference type="PANTHER" id="PTHR24100">
    <property type="entry name" value="BUTYROPHILIN"/>
    <property type="match status" value="1"/>
</dbReference>
<keyword evidence="6" id="KW-0393">Immunoglobulin domain</keyword>
<evidence type="ECO:0000256" key="1">
    <source>
        <dbReference type="ARBA" id="ARBA00004370"/>
    </source>
</evidence>
<dbReference type="InterPro" id="IPR013320">
    <property type="entry name" value="ConA-like_dom_sf"/>
</dbReference>
<dbReference type="InterPro" id="IPR050504">
    <property type="entry name" value="IgSF_BTN/MOG"/>
</dbReference>
<comment type="subcellular location">
    <subcellularLocation>
        <location evidence="1">Membrane</location>
    </subcellularLocation>
</comment>
<evidence type="ECO:0000259" key="8">
    <source>
        <dbReference type="PROSITE" id="PS50835"/>
    </source>
</evidence>
<dbReference type="SMART" id="SM00409">
    <property type="entry name" value="IG"/>
    <property type="match status" value="1"/>
</dbReference>
<dbReference type="GO" id="GO:0050863">
    <property type="term" value="P:regulation of T cell activation"/>
    <property type="evidence" value="ECO:0007669"/>
    <property type="project" value="UniProtKB-ARBA"/>
</dbReference>
<dbReference type="GO" id="GO:1903037">
    <property type="term" value="P:regulation of leukocyte cell-cell adhesion"/>
    <property type="evidence" value="ECO:0007669"/>
    <property type="project" value="UniProtKB-ARBA"/>
</dbReference>
<dbReference type="Gene3D" id="2.60.40.10">
    <property type="entry name" value="Immunoglobulins"/>
    <property type="match status" value="2"/>
</dbReference>
<dbReference type="InterPro" id="IPR053896">
    <property type="entry name" value="BTN3A2-like_Ig-C"/>
</dbReference>
<dbReference type="InterPro" id="IPR043136">
    <property type="entry name" value="B30.2/SPRY_sf"/>
</dbReference>
<dbReference type="PROSITE" id="PS50835">
    <property type="entry name" value="IG_LIKE"/>
    <property type="match status" value="2"/>
</dbReference>
<dbReference type="GeneTree" id="ENSGT01120000271914"/>
<evidence type="ECO:0000313" key="10">
    <source>
        <dbReference type="Proteomes" id="UP000694568"/>
    </source>
</evidence>
<dbReference type="Pfam" id="PF22705">
    <property type="entry name" value="C2-set_3"/>
    <property type="match status" value="1"/>
</dbReference>
<gene>
    <name evidence="9" type="primary">LOC116049003</name>
</gene>
<dbReference type="PANTHER" id="PTHR24100:SF149">
    <property type="entry name" value="BG-LIKE ANTIGEN 1-RELATED"/>
    <property type="match status" value="1"/>
</dbReference>
<dbReference type="InterPro" id="IPR003879">
    <property type="entry name" value="Butyrophylin_SPRY"/>
</dbReference>
<evidence type="ECO:0000256" key="4">
    <source>
        <dbReference type="ARBA" id="ARBA00023157"/>
    </source>
</evidence>
<feature type="domain" description="Ig-like" evidence="8">
    <location>
        <begin position="2"/>
        <end position="136"/>
    </location>
</feature>
<name>A0A8C9XV69_SANLU</name>
<keyword evidence="2" id="KW-0732">Signal</keyword>
<keyword evidence="7" id="KW-1133">Transmembrane helix</keyword>
<dbReference type="GO" id="GO:0001817">
    <property type="term" value="P:regulation of cytokine production"/>
    <property type="evidence" value="ECO:0007669"/>
    <property type="project" value="TreeGrafter"/>
</dbReference>
<keyword evidence="4" id="KW-1015">Disulfide bond</keyword>
<reference evidence="9" key="2">
    <citation type="submission" date="2025-09" db="UniProtKB">
        <authorList>
            <consortium name="Ensembl"/>
        </authorList>
    </citation>
    <scope>IDENTIFICATION</scope>
</reference>
<keyword evidence="7" id="KW-0812">Transmembrane</keyword>
<dbReference type="GO" id="GO:0005102">
    <property type="term" value="F:signaling receptor binding"/>
    <property type="evidence" value="ECO:0007669"/>
    <property type="project" value="TreeGrafter"/>
</dbReference>
<dbReference type="InterPro" id="IPR003877">
    <property type="entry name" value="SPRY_dom"/>
</dbReference>
<dbReference type="InterPro" id="IPR007110">
    <property type="entry name" value="Ig-like_dom"/>
</dbReference>
<keyword evidence="5" id="KW-0325">Glycoprotein</keyword>
<dbReference type="AlphaFoldDB" id="A0A8C9XV69"/>
<reference evidence="9" key="1">
    <citation type="submission" date="2025-08" db="UniProtKB">
        <authorList>
            <consortium name="Ensembl"/>
        </authorList>
    </citation>
    <scope>IDENTIFICATION</scope>
</reference>
<evidence type="ECO:0000256" key="3">
    <source>
        <dbReference type="ARBA" id="ARBA00023136"/>
    </source>
</evidence>
<evidence type="ECO:0000256" key="5">
    <source>
        <dbReference type="ARBA" id="ARBA00023180"/>
    </source>
</evidence>
<keyword evidence="10" id="KW-1185">Reference proteome</keyword>
<dbReference type="Gene3D" id="2.60.120.920">
    <property type="match status" value="1"/>
</dbReference>
<evidence type="ECO:0000256" key="7">
    <source>
        <dbReference type="SAM" id="Phobius"/>
    </source>
</evidence>
<sequence>FPSKFSNIYVACFTVSGGLQVFVTTHVSVQRGHTTTLPCWLNPPQSAEGLEVRWFRPDHFESPIMFYREERFQDSSQQASYMGRVSFGLKDAASGGLTAGDLSLRLQNATIEDAGDYTCYVSSDLSDQGYDRASVSLTVTGESQDHMVNMSCESEGWYPEPSLRWSDQKQVLTPESLKYSKDSSGLLFVHSWLLVSSSTEVSCTVGISNKEPKEARVLPCVQLLNFLYSFFTFSFSFFFFFFFQKTPSVIFLMEKRLPVSQLSKEHLASLLDNTTGKFLWGKKILFATVIPQDVSPNTSNGFWFLSSSPDRSDSFQFSTEPKVLLPVRSRPQTVGVYLNYDGGELSFYNVVDKSLIGSLNTTFTGEVFPIFNPGKGDKAAMEILQRTEDRFVDLSPQEA</sequence>
<dbReference type="SUPFAM" id="SSF49899">
    <property type="entry name" value="Concanavalin A-like lectins/glucanases"/>
    <property type="match status" value="1"/>
</dbReference>
<accession>A0A8C9XV69</accession>